<comment type="caution">
    <text evidence="1">The sequence shown here is derived from an EMBL/GenBank/DDBJ whole genome shotgun (WGS) entry which is preliminary data.</text>
</comment>
<dbReference type="InterPro" id="IPR004158">
    <property type="entry name" value="DUF247_pln"/>
</dbReference>
<evidence type="ECO:0000313" key="2">
    <source>
        <dbReference type="Proteomes" id="UP001370490"/>
    </source>
</evidence>
<dbReference type="Proteomes" id="UP001370490">
    <property type="component" value="Unassembled WGS sequence"/>
</dbReference>
<dbReference type="AlphaFoldDB" id="A0AAN8W313"/>
<reference evidence="1 2" key="1">
    <citation type="submission" date="2023-12" db="EMBL/GenBank/DDBJ databases">
        <title>A high-quality genome assembly for Dillenia turbinata (Dilleniales).</title>
        <authorList>
            <person name="Chanderbali A."/>
        </authorList>
    </citation>
    <scope>NUCLEOTIDE SEQUENCE [LARGE SCALE GENOMIC DNA]</scope>
    <source>
        <strain evidence="1">LSX21</strain>
        <tissue evidence="1">Leaf</tissue>
    </source>
</reference>
<dbReference type="PANTHER" id="PTHR31170">
    <property type="entry name" value="BNAC04G53230D PROTEIN"/>
    <property type="match status" value="1"/>
</dbReference>
<keyword evidence="2" id="KW-1185">Reference proteome</keyword>
<organism evidence="1 2">
    <name type="scientific">Dillenia turbinata</name>
    <dbReference type="NCBI Taxonomy" id="194707"/>
    <lineage>
        <taxon>Eukaryota</taxon>
        <taxon>Viridiplantae</taxon>
        <taxon>Streptophyta</taxon>
        <taxon>Embryophyta</taxon>
        <taxon>Tracheophyta</taxon>
        <taxon>Spermatophyta</taxon>
        <taxon>Magnoliopsida</taxon>
        <taxon>eudicotyledons</taxon>
        <taxon>Gunneridae</taxon>
        <taxon>Pentapetalae</taxon>
        <taxon>Dilleniales</taxon>
        <taxon>Dilleniaceae</taxon>
        <taxon>Dillenia</taxon>
    </lineage>
</organism>
<dbReference type="SUPFAM" id="SSF51569">
    <property type="entry name" value="Aldolase"/>
    <property type="match status" value="1"/>
</dbReference>
<name>A0AAN8W313_9MAGN</name>
<evidence type="ECO:0000313" key="1">
    <source>
        <dbReference type="EMBL" id="KAK6944395.1"/>
    </source>
</evidence>
<proteinExistence type="predicted"/>
<protein>
    <submittedName>
        <fullName evidence="1">Uncharacterized protein</fullName>
    </submittedName>
</protein>
<dbReference type="Pfam" id="PF03140">
    <property type="entry name" value="DUF247"/>
    <property type="match status" value="4"/>
</dbReference>
<accession>A0AAN8W313</accession>
<gene>
    <name evidence="1" type="ORF">RJ641_025497</name>
</gene>
<dbReference type="EMBL" id="JBAMMX010000003">
    <property type="protein sequence ID" value="KAK6944395.1"/>
    <property type="molecule type" value="Genomic_DNA"/>
</dbReference>
<dbReference type="PANTHER" id="PTHR31170:SF25">
    <property type="entry name" value="BNAA09G04570D PROTEIN"/>
    <property type="match status" value="1"/>
</dbReference>
<sequence>MKNRIEETKKSFSFMERKRKQYAASPMLQEQSSQEYKITSIMKARKNIVPALLRDVDKEAYTPKIISIEPFHHNRAELKSVEVQKRRLLDRMIEIVCITEQELTMIENKFEVDDPIFITHWLLPFIRLKADHPHLLGLFQSGFLPLNESKDYPLTSQKSETPQKRWLMEAKLLTEAGIKLRTGSGHLLDIKFKKNVLEIPTIQVYYNTNFVVRNMVAYGRCDRSARPFFTCLVVFYNSLVDTYEDVCILREAAATSSPPSSLSQLFQRGLNMEASSKSIASSIPNAIDVNLCLSCTCIYVPVICELARCNERDIAKSWKAVRFAKRPRIHTFIANSYAAQIEDDQGADAGRSDRQFLYQILGEVIKEGATTLNIPDTIGCDHFDPQPKQSWDSQHHSGDMNSCMTSRGYHQRHWGKGWQCFFGRGCDDIKVSQGADIRRSLHRQIILSISPLPTKRLRISMHKSEQEWRKESEGNRGKTLHRCIKDQSPQECAINASYAGRKKHDFMKTWTIFAVPPLLCDADNEVSTPEMVSIGPFHCNLPEMKSMETQNCRLMDRMLEKVEITEQLIDAAEELEDRTKECYYEELKETSNDFARMMVPDGGFLVELLLLNYKMIENKYQIDDPIFATHWMVPSIQHGLLMLENQIPLFVPQEIFDLTKTRHDKVSLDRIALEFFKLIRPGNRKVYNSERSDYPRKGWLNKAKLLQEAAVKIRSKIGHIVGHKVSRKKSWKFLLYVYTTTLACLSEIWRHMNNATGCLAAYEQCNRSAHPFFTCLVIFYDSLVDTSEDHSQGSDGNVMTMVSGLCRGVIYDELNSYYSGGPMDKLYNFCWSRYRKLRIKVVRDYAPPMLFYLALVQTNFCLEVMVRASQPLSKSLNVCLFIDKVIVVCFEDLTHKMTDFPDYISTKLVDVLSKLRSTGKCITDNAICLFNRPILQSDSFCLHSVHVH</sequence>